<evidence type="ECO:0000313" key="1">
    <source>
        <dbReference type="EMBL" id="KAL3958787.1"/>
    </source>
</evidence>
<proteinExistence type="predicted"/>
<name>A0ACC4DSE5_PURLI</name>
<evidence type="ECO:0000313" key="2">
    <source>
        <dbReference type="Proteomes" id="UP001638806"/>
    </source>
</evidence>
<protein>
    <submittedName>
        <fullName evidence="1">Uncharacterized protein</fullName>
    </submittedName>
</protein>
<keyword evidence="2" id="KW-1185">Reference proteome</keyword>
<reference evidence="1" key="1">
    <citation type="submission" date="2024-12" db="EMBL/GenBank/DDBJ databases">
        <title>Comparative genomics and development of molecular markers within Purpureocillium lilacinum and among Purpureocillium species.</title>
        <authorList>
            <person name="Yeh Z.-Y."/>
            <person name="Ni N.-T."/>
            <person name="Lo P.-H."/>
            <person name="Mushyakhwo K."/>
            <person name="Lin C.-F."/>
            <person name="Nai Y.-S."/>
        </authorList>
    </citation>
    <scope>NUCLEOTIDE SEQUENCE</scope>
    <source>
        <strain evidence="1">NCHU-NPUST-175</strain>
    </source>
</reference>
<dbReference type="Proteomes" id="UP001638806">
    <property type="component" value="Unassembled WGS sequence"/>
</dbReference>
<organism evidence="1 2">
    <name type="scientific">Purpureocillium lilacinum</name>
    <name type="common">Paecilomyces lilacinus</name>
    <dbReference type="NCBI Taxonomy" id="33203"/>
    <lineage>
        <taxon>Eukaryota</taxon>
        <taxon>Fungi</taxon>
        <taxon>Dikarya</taxon>
        <taxon>Ascomycota</taxon>
        <taxon>Pezizomycotina</taxon>
        <taxon>Sordariomycetes</taxon>
        <taxon>Hypocreomycetidae</taxon>
        <taxon>Hypocreales</taxon>
        <taxon>Ophiocordycipitaceae</taxon>
        <taxon>Purpureocillium</taxon>
    </lineage>
</organism>
<gene>
    <name evidence="1" type="ORF">ACCO45_006949</name>
</gene>
<accession>A0ACC4DSE5</accession>
<sequence>MPVPSSNMASHWLAVGYLMPLMGCHAKRRYLGGASPGLRLGLAAGVPATLNIVARAGASELALRRRRDRLSGPARTGVRSDLPSGAHGEIFISSRSREIRFGQAIQSVAWQPGSSVLAARAVLVALPSGAPTQLLGNLPIFVDRPATLDVGSSVAETPRREVPAATCRLWPHRISTRRLPVDRPFKSDWKQGKQQGKGGQNFYRATDRQERGPHRHRARVRAAMPRADAKGALRPTVELVDTICLLGLTNLCRRPHFVSGVSGLRQRQSSVHHGGFTSGRTSSSTLAHGDGATTRSHADTALPLADHTLSTSQRLDCPPTHERPAGKPQPSPPASSSPSM</sequence>
<comment type="caution">
    <text evidence="1">The sequence shown here is derived from an EMBL/GenBank/DDBJ whole genome shotgun (WGS) entry which is preliminary data.</text>
</comment>
<dbReference type="EMBL" id="JBGNUJ010000006">
    <property type="protein sequence ID" value="KAL3958787.1"/>
    <property type="molecule type" value="Genomic_DNA"/>
</dbReference>